<proteinExistence type="predicted"/>
<accession>W2GWA1</accession>
<dbReference type="EMBL" id="KI686306">
    <property type="protein sequence ID" value="ETK86590.1"/>
    <property type="molecule type" value="Genomic_DNA"/>
</dbReference>
<dbReference type="Proteomes" id="UP000053236">
    <property type="component" value="Unassembled WGS sequence"/>
</dbReference>
<evidence type="ECO:0000313" key="1">
    <source>
        <dbReference type="EMBL" id="ETK86590.1"/>
    </source>
</evidence>
<gene>
    <name evidence="1" type="ORF">L915_08788</name>
</gene>
<reference evidence="1" key="1">
    <citation type="submission" date="2013-11" db="EMBL/GenBank/DDBJ databases">
        <title>The Genome Sequence of Phytophthora parasitica CJ02B3.</title>
        <authorList>
            <consortium name="The Broad Institute Genomics Platform"/>
            <person name="Russ C."/>
            <person name="Tyler B."/>
            <person name="Panabieres F."/>
            <person name="Shan W."/>
            <person name="Tripathy S."/>
            <person name="Grunwald N."/>
            <person name="Machado M."/>
            <person name="Johnson C.S."/>
            <person name="Arredondo F."/>
            <person name="Hong C."/>
            <person name="Coffey M."/>
            <person name="Young S.K."/>
            <person name="Zeng Q."/>
            <person name="Gargeya S."/>
            <person name="Fitzgerald M."/>
            <person name="Abouelleil A."/>
            <person name="Alvarado L."/>
            <person name="Chapman S.B."/>
            <person name="Gainer-Dewar J."/>
            <person name="Goldberg J."/>
            <person name="Griggs A."/>
            <person name="Gujja S."/>
            <person name="Hansen M."/>
            <person name="Howarth C."/>
            <person name="Imamovic A."/>
            <person name="Ireland A."/>
            <person name="Larimer J."/>
            <person name="McCowan C."/>
            <person name="Murphy C."/>
            <person name="Pearson M."/>
            <person name="Poon T.W."/>
            <person name="Priest M."/>
            <person name="Roberts A."/>
            <person name="Saif S."/>
            <person name="Shea T."/>
            <person name="Sykes S."/>
            <person name="Wortman J."/>
            <person name="Nusbaum C."/>
            <person name="Birren B."/>
        </authorList>
    </citation>
    <scope>NUCLEOTIDE SEQUENCE [LARGE SCALE GENOMIC DNA]</scope>
    <source>
        <strain evidence="1">CJ02B3</strain>
    </source>
</reference>
<name>W2GWA1_PHYNI</name>
<sequence>MTPWYRTQSIAPAPPPSFILCVKQATVNIRGQNPTKRQMIKDVIQVLLKYYSYWLQYHYTH</sequence>
<dbReference type="AlphaFoldDB" id="W2GWA1"/>
<organism evidence="1">
    <name type="scientific">Phytophthora nicotianae</name>
    <name type="common">Potato buckeye rot agent</name>
    <name type="synonym">Phytophthora parasitica</name>
    <dbReference type="NCBI Taxonomy" id="4792"/>
    <lineage>
        <taxon>Eukaryota</taxon>
        <taxon>Sar</taxon>
        <taxon>Stramenopiles</taxon>
        <taxon>Oomycota</taxon>
        <taxon>Peronosporomycetes</taxon>
        <taxon>Peronosporales</taxon>
        <taxon>Peronosporaceae</taxon>
        <taxon>Phytophthora</taxon>
    </lineage>
</organism>
<protein>
    <submittedName>
        <fullName evidence="1">Uncharacterized protein</fullName>
    </submittedName>
</protein>